<evidence type="ECO:0000256" key="1">
    <source>
        <dbReference type="SAM" id="Phobius"/>
    </source>
</evidence>
<keyword evidence="1" id="KW-0472">Membrane</keyword>
<keyword evidence="1" id="KW-0812">Transmembrane</keyword>
<reference evidence="2 3" key="1">
    <citation type="submission" date="2017-04" db="EMBL/GenBank/DDBJ databases">
        <title>Bacillus krulwichiae AM31D Genome sequencing and assembly.</title>
        <authorList>
            <person name="Krulwich T.A."/>
            <person name="Anastor L."/>
            <person name="Ehrlich R."/>
            <person name="Ehrlich G.D."/>
            <person name="Janto B."/>
        </authorList>
    </citation>
    <scope>NUCLEOTIDE SEQUENCE [LARGE SCALE GENOMIC DNA]</scope>
    <source>
        <strain evidence="2 3">AM31D</strain>
    </source>
</reference>
<accession>A0A1X9MDB5</accession>
<dbReference type="KEGG" id="bkw:BkAM31D_17075"/>
<dbReference type="EMBL" id="CP020814">
    <property type="protein sequence ID" value="ARK31429.1"/>
    <property type="molecule type" value="Genomic_DNA"/>
</dbReference>
<dbReference type="STRING" id="199441.BkAM31D_17075"/>
<dbReference type="AlphaFoldDB" id="A0A1X9MDB5"/>
<sequence>MNEGGYFYPVTLFICLLVLHVLLLQLQLYNVEKNFAYEQERVIQIESLLQTGIAEFTMQEYELNPNNSVSFEYATGSVLFSLRNSNGEESDIQVKVTLNTGHERLAGFKYDRERKRITNYWESVNSG</sequence>
<evidence type="ECO:0000313" key="2">
    <source>
        <dbReference type="EMBL" id="ARK31429.1"/>
    </source>
</evidence>
<evidence type="ECO:0000313" key="3">
    <source>
        <dbReference type="Proteomes" id="UP000193006"/>
    </source>
</evidence>
<dbReference type="Pfam" id="PF14173">
    <property type="entry name" value="ComGG"/>
    <property type="match status" value="1"/>
</dbReference>
<organism evidence="2 3">
    <name type="scientific">Halalkalibacter krulwichiae</name>
    <dbReference type="NCBI Taxonomy" id="199441"/>
    <lineage>
        <taxon>Bacteria</taxon>
        <taxon>Bacillati</taxon>
        <taxon>Bacillota</taxon>
        <taxon>Bacilli</taxon>
        <taxon>Bacillales</taxon>
        <taxon>Bacillaceae</taxon>
        <taxon>Halalkalibacter</taxon>
    </lineage>
</organism>
<dbReference type="Proteomes" id="UP000193006">
    <property type="component" value="Chromosome"/>
</dbReference>
<dbReference type="RefSeq" id="WP_066160807.1">
    <property type="nucleotide sequence ID" value="NZ_CP020814.1"/>
</dbReference>
<name>A0A1X9MDB5_9BACI</name>
<dbReference type="InterPro" id="IPR020372">
    <property type="entry name" value="Competence_ComGG"/>
</dbReference>
<feature type="transmembrane region" description="Helical" evidence="1">
    <location>
        <begin position="6"/>
        <end position="24"/>
    </location>
</feature>
<proteinExistence type="predicted"/>
<keyword evidence="1" id="KW-1133">Transmembrane helix</keyword>
<evidence type="ECO:0008006" key="4">
    <source>
        <dbReference type="Google" id="ProtNLM"/>
    </source>
</evidence>
<gene>
    <name evidence="2" type="ORF">BkAM31D_17075</name>
</gene>
<protein>
    <recommendedName>
        <fullName evidence="4">ComG operon protein 7</fullName>
    </recommendedName>
</protein>
<keyword evidence="3" id="KW-1185">Reference proteome</keyword>